<gene>
    <name evidence="3" type="ORF">A3860_33780</name>
</gene>
<dbReference type="Proteomes" id="UP000192796">
    <property type="component" value="Unassembled WGS sequence"/>
</dbReference>
<feature type="region of interest" description="Disordered" evidence="1">
    <location>
        <begin position="881"/>
        <end position="908"/>
    </location>
</feature>
<dbReference type="EMBL" id="LVYD01000064">
    <property type="protein sequence ID" value="OQP60352.1"/>
    <property type="molecule type" value="Genomic_DNA"/>
</dbReference>
<dbReference type="SUPFAM" id="SSF55464">
    <property type="entry name" value="Origin of replication-binding domain, RBD-like"/>
    <property type="match status" value="1"/>
</dbReference>
<comment type="caution">
    <text evidence="3">The sequence shown here is derived from an EMBL/GenBank/DDBJ whole genome shotgun (WGS) entry which is preliminary data.</text>
</comment>
<name>A0A1V9FPT4_9BACT</name>
<dbReference type="Gene3D" id="2.30.30.940">
    <property type="match status" value="1"/>
</dbReference>
<dbReference type="Pfam" id="PF08751">
    <property type="entry name" value="TrwC"/>
    <property type="match status" value="1"/>
</dbReference>
<dbReference type="InterPro" id="IPR014862">
    <property type="entry name" value="TrwC"/>
</dbReference>
<organism evidence="3 4">
    <name type="scientific">Niastella vici</name>
    <dbReference type="NCBI Taxonomy" id="1703345"/>
    <lineage>
        <taxon>Bacteria</taxon>
        <taxon>Pseudomonadati</taxon>
        <taxon>Bacteroidota</taxon>
        <taxon>Chitinophagia</taxon>
        <taxon>Chitinophagales</taxon>
        <taxon>Chitinophagaceae</taxon>
        <taxon>Niastella</taxon>
    </lineage>
</organism>
<feature type="domain" description="TrwC relaxase" evidence="2">
    <location>
        <begin position="11"/>
        <end position="288"/>
    </location>
</feature>
<dbReference type="SUPFAM" id="SSF52540">
    <property type="entry name" value="P-loop containing nucleoside triphosphate hydrolases"/>
    <property type="match status" value="2"/>
</dbReference>
<dbReference type="Gene3D" id="3.40.50.300">
    <property type="entry name" value="P-loop containing nucleotide triphosphate hydrolases"/>
    <property type="match status" value="3"/>
</dbReference>
<feature type="compositionally biased region" description="Polar residues" evidence="1">
    <location>
        <begin position="889"/>
        <end position="898"/>
    </location>
</feature>
<dbReference type="AlphaFoldDB" id="A0A1V9FPT4"/>
<keyword evidence="4" id="KW-1185">Reference proteome</keyword>
<sequence>MIRMIQIKSAAHAEDYFNEAFLQAGYYINEQESPGQFRGKVAERLGIAGPATKDVFHSLCWNLNPVTGQPLTQRTTENRTVYYDINYHCPKSVTLAYLIYGDERILAAFQASVQETMRDMEADAQTRVRKNKRDENRLTGELLYSDFVHLTARPVDDTNPDPHLHCHCTTFNATWDEAEQIFKAVQFKDIKRDMPYYQARYHKRLADKLMALGYSIRRTATAFEIEGIAQPVINLFSKRNQEVNRIAKENNITDAAELDQLGAQTRAKKKKDISLVELKQGWHRQIAELNLSERDSTGGTKQPAITVTPQQCVDHALSQCLERASVAHERRILAAAYRHGLGIGISIDAITNAFQQDKRIIRIQDGLKLMCTTHEVLAEERRMVELAIAGKGQCVPLYSTVPELTAIGEHATAITHVLTTTDRVSNVQGGAGTGKTTLMKELVRHIHGAGVAPVLVAPTANASRGVMREEGFSAADTVARLLIDPEMQNTLQDGALIMDEGGLLGVREMAEVLQLVTDKNARLVIFGDTRQHSAVVRGDALRILNTVAGIKRAEINFIYRQRQECYRKAVEDIASGNVQSAFERLEAFNAITEIDTASLNALLVSDYMSAINNGKTALVVSPTHQQGEAVTAELRKTLREAGRIGPEDISVTRYINLNYTEAEKADTRMYQPGLAVQFNQNLKGIARGAIWEVNEVSGDSVTITGPDASTLPLPLDKAYQFTVYRKTVIPLAIGDAITITRGSFDRSGKRLNNGQSLKVTSVDDDDTLVLVNPASGIEYRIGTGFGHISHDYTTTSHAAQGRTTDIVLIAQPASTFAASNLKQFYVSVSRARDNVHIYTDDKAALLEHVSEMGDRQSALELMGANEASQSIADQLIRMDKSQAHHTKIKTPQTEQSQRLTRRYAPEPI</sequence>
<dbReference type="NCBIfam" id="NF041492">
    <property type="entry name" value="MobF"/>
    <property type="match status" value="1"/>
</dbReference>
<dbReference type="STRING" id="1703345.A3860_33780"/>
<evidence type="ECO:0000256" key="1">
    <source>
        <dbReference type="SAM" id="MobiDB-lite"/>
    </source>
</evidence>
<protein>
    <submittedName>
        <fullName evidence="3">Conjugal transfer protein</fullName>
    </submittedName>
</protein>
<evidence type="ECO:0000259" key="2">
    <source>
        <dbReference type="Pfam" id="PF08751"/>
    </source>
</evidence>
<proteinExistence type="predicted"/>
<evidence type="ECO:0000313" key="3">
    <source>
        <dbReference type="EMBL" id="OQP60352.1"/>
    </source>
</evidence>
<accession>A0A1V9FPT4</accession>
<dbReference type="InterPro" id="IPR027417">
    <property type="entry name" value="P-loop_NTPase"/>
</dbReference>
<evidence type="ECO:0000313" key="4">
    <source>
        <dbReference type="Proteomes" id="UP000192796"/>
    </source>
</evidence>
<dbReference type="Pfam" id="PF13604">
    <property type="entry name" value="AAA_30"/>
    <property type="match status" value="1"/>
</dbReference>
<dbReference type="OrthoDB" id="1826980at2"/>
<reference evidence="3 4" key="1">
    <citation type="submission" date="2016-03" db="EMBL/GenBank/DDBJ databases">
        <title>Niastella vici sp. nov., isolated from farmland soil.</title>
        <authorList>
            <person name="Chen L."/>
            <person name="Wang D."/>
            <person name="Yang S."/>
            <person name="Wang G."/>
        </authorList>
    </citation>
    <scope>NUCLEOTIDE SEQUENCE [LARGE SCALE GENOMIC DNA]</scope>
    <source>
        <strain evidence="3 4">DJ57</strain>
    </source>
</reference>